<accession>A0A3S4WG81</accession>
<dbReference type="STRING" id="1278298.GCA_000428685_01934"/>
<feature type="transmembrane region" description="Helical" evidence="2">
    <location>
        <begin position="342"/>
        <end position="362"/>
    </location>
</feature>
<evidence type="ECO:0000313" key="4">
    <source>
        <dbReference type="Proteomes" id="UP000276899"/>
    </source>
</evidence>
<dbReference type="SMART" id="SM00028">
    <property type="entry name" value="TPR"/>
    <property type="match status" value="2"/>
</dbReference>
<name>A0A3S4WG81_9ACTO</name>
<feature type="transmembrane region" description="Helical" evidence="2">
    <location>
        <begin position="218"/>
        <end position="244"/>
    </location>
</feature>
<dbReference type="PROSITE" id="PS50005">
    <property type="entry name" value="TPR"/>
    <property type="match status" value="2"/>
</dbReference>
<dbReference type="SUPFAM" id="SSF48452">
    <property type="entry name" value="TPR-like"/>
    <property type="match status" value="1"/>
</dbReference>
<dbReference type="RefSeq" id="WP_026426969.1">
    <property type="nucleotide sequence ID" value="NZ_CBCRWE010000025.1"/>
</dbReference>
<dbReference type="Proteomes" id="UP000276899">
    <property type="component" value="Chromosome"/>
</dbReference>
<feature type="transmembrane region" description="Helical" evidence="2">
    <location>
        <begin position="312"/>
        <end position="336"/>
    </location>
</feature>
<protein>
    <submittedName>
        <fullName evidence="3">Flp pilus assembly protein TadD, contains TPR repeats</fullName>
    </submittedName>
</protein>
<reference evidence="3 4" key="1">
    <citation type="submission" date="2018-12" db="EMBL/GenBank/DDBJ databases">
        <authorList>
            <consortium name="Pathogen Informatics"/>
        </authorList>
    </citation>
    <scope>NUCLEOTIDE SEQUENCE [LARGE SCALE GENOMIC DNA]</scope>
    <source>
        <strain evidence="3 4">NCTC11923</strain>
    </source>
</reference>
<keyword evidence="2" id="KW-0812">Transmembrane</keyword>
<feature type="repeat" description="TPR" evidence="1">
    <location>
        <begin position="78"/>
        <end position="111"/>
    </location>
</feature>
<feature type="repeat" description="TPR" evidence="1">
    <location>
        <begin position="44"/>
        <end position="77"/>
    </location>
</feature>
<keyword evidence="2" id="KW-0472">Membrane</keyword>
<evidence type="ECO:0000313" key="3">
    <source>
        <dbReference type="EMBL" id="VEG74188.1"/>
    </source>
</evidence>
<evidence type="ECO:0000256" key="1">
    <source>
        <dbReference type="PROSITE-ProRule" id="PRU00339"/>
    </source>
</evidence>
<evidence type="ECO:0000256" key="2">
    <source>
        <dbReference type="SAM" id="Phobius"/>
    </source>
</evidence>
<keyword evidence="4" id="KW-1185">Reference proteome</keyword>
<feature type="transmembrane region" description="Helical" evidence="2">
    <location>
        <begin position="264"/>
        <end position="284"/>
    </location>
</feature>
<proteinExistence type="predicted"/>
<dbReference type="Pfam" id="PF13428">
    <property type="entry name" value="TPR_14"/>
    <property type="match status" value="1"/>
</dbReference>
<sequence>MSESSYQRYDEILTRTAQLINMGRNSQAMSALRRLEADFPEYEGDTKTLLSAVHRESGNLPQAIETAQRAVSLLPDSPAPLRALARAHIANGDAQAAEAPLRRALSLDPDDVAARHHLSIALHIRGQGDEARRIAWEGVLLAPEDSDSHLIFGMATLPEDPRLAWQAFRESAHLDPTNEQTLLQLGYASMLCGYREEMAQAIATAAALAPQEPRIPKLVGVIIGRAICMALLWMLLGLLALAGILVAIEVGGPPVATEVEGPPLWIAIGPMVATVIVCIWTFVVRARPIHRRMPSGFFPLARRAMAPRRLSLISLGILAGMGLLLVVAAVCTLFDWSGPAVLAYRAGIPACIVALVLAIVDFRRSAAQ</sequence>
<dbReference type="KEGG" id="asla:NCTC11923_00810"/>
<keyword evidence="2" id="KW-1133">Transmembrane helix</keyword>
<dbReference type="InterPro" id="IPR011990">
    <property type="entry name" value="TPR-like_helical_dom_sf"/>
</dbReference>
<gene>
    <name evidence="3" type="ORF">NCTC11923_00810</name>
</gene>
<keyword evidence="1" id="KW-0802">TPR repeat</keyword>
<dbReference type="EMBL" id="LR134363">
    <property type="protein sequence ID" value="VEG74188.1"/>
    <property type="molecule type" value="Genomic_DNA"/>
</dbReference>
<organism evidence="3 4">
    <name type="scientific">Actinomyces slackii</name>
    <dbReference type="NCBI Taxonomy" id="52774"/>
    <lineage>
        <taxon>Bacteria</taxon>
        <taxon>Bacillati</taxon>
        <taxon>Actinomycetota</taxon>
        <taxon>Actinomycetes</taxon>
        <taxon>Actinomycetales</taxon>
        <taxon>Actinomycetaceae</taxon>
        <taxon>Actinomyces</taxon>
    </lineage>
</organism>
<dbReference type="InterPro" id="IPR019734">
    <property type="entry name" value="TPR_rpt"/>
</dbReference>
<dbReference type="AlphaFoldDB" id="A0A3S4WG81"/>
<dbReference type="Gene3D" id="1.25.40.10">
    <property type="entry name" value="Tetratricopeptide repeat domain"/>
    <property type="match status" value="1"/>
</dbReference>